<dbReference type="EMBL" id="JAXUIC010000003">
    <property type="protein sequence ID" value="KAK4598527.1"/>
    <property type="molecule type" value="Genomic_DNA"/>
</dbReference>
<feature type="domain" description="C-JID" evidence="4">
    <location>
        <begin position="407"/>
        <end position="549"/>
    </location>
</feature>
<name>A0AAN7J4Y2_QUERU</name>
<evidence type="ECO:0000313" key="5">
    <source>
        <dbReference type="EMBL" id="KAK4598527.1"/>
    </source>
</evidence>
<feature type="domain" description="C-JID" evidence="4">
    <location>
        <begin position="173"/>
        <end position="315"/>
    </location>
</feature>
<dbReference type="InterPro" id="IPR045344">
    <property type="entry name" value="C-JID"/>
</dbReference>
<evidence type="ECO:0000259" key="4">
    <source>
        <dbReference type="Pfam" id="PF20160"/>
    </source>
</evidence>
<reference evidence="5 6" key="1">
    <citation type="journal article" date="2023" name="G3 (Bethesda)">
        <title>A haplotype-resolved chromosome-scale genome for Quercus rubra L. provides insights into the genetics of adaptive traits for red oak species.</title>
        <authorList>
            <person name="Kapoor B."/>
            <person name="Jenkins J."/>
            <person name="Schmutz J."/>
            <person name="Zhebentyayeva T."/>
            <person name="Kuelheim C."/>
            <person name="Coggeshall M."/>
            <person name="Heim C."/>
            <person name="Lasky J.R."/>
            <person name="Leites L."/>
            <person name="Islam-Faridi N."/>
            <person name="Romero-Severson J."/>
            <person name="DeLeo V.L."/>
            <person name="Lucas S.M."/>
            <person name="Lazic D."/>
            <person name="Gailing O."/>
            <person name="Carlson J."/>
            <person name="Staton M."/>
        </authorList>
    </citation>
    <scope>NUCLEOTIDE SEQUENCE [LARGE SCALE GENOMIC DNA]</scope>
    <source>
        <strain evidence="5">Pseudo-F2</strain>
    </source>
</reference>
<sequence length="567" mass="65621">MAIQLPSNLHNDSNWLGFAICAAFSVHEYPTEFLDNLETEIPHHLSCLFDMDIGGLKPLHVYSTFKEELKWLHLLGFIWLSYIPYWWLSDKINQCNHIEVSIASDWPGWIVQKCGLRLVYLQDEQEFWKIRFHLRASLCDNWDIIREDLVEHRPLKSSSKASSNQTFSMHKCFPQSEIPEWFRHQSTGPSLSIQLPSNFSNASTWIGLVLCTSFSVHGHPTITSDNLDSDISHYPICHLDAEKGCLESPLLYQITEENFTWLNIQGFIWLFYIPGGSLSDFFNQSSQIEVSIGSDFPGLMVKKCGQRFLYHQDVEEFEQTIIQCSTVPFYNMELIHQSLASDSRNDKPKNEAGCSYEDPNLGRLRRPIYQEQSSRDSIYLEDQHPDNQLSNSDLQEFDRSLVYNSCFPPSEILEWFNHRSGEPPVTIHLPLNLYDDRTWRGLALCISFSVNIKDPTAILDIFNSESAHHLYCHLESNVGSLEPLHAYCLTKEDVMLLHLGGFMWLSYIPRSSFPDWLNQCNHIEASIVKDCPDLTVVKCGLRLVHQHDEEELIHYFFFFLLPLILTS</sequence>
<feature type="domain" description="C-JID" evidence="4">
    <location>
        <begin position="2"/>
        <end position="124"/>
    </location>
</feature>
<comment type="caution">
    <text evidence="5">The sequence shown here is derived from an EMBL/GenBank/DDBJ whole genome shotgun (WGS) entry which is preliminary data.</text>
</comment>
<keyword evidence="1" id="KW-0433">Leucine-rich repeat</keyword>
<proteinExistence type="predicted"/>
<dbReference type="Proteomes" id="UP001324115">
    <property type="component" value="Unassembled WGS sequence"/>
</dbReference>
<protein>
    <recommendedName>
        <fullName evidence="4">C-JID domain-containing protein</fullName>
    </recommendedName>
</protein>
<gene>
    <name evidence="5" type="ORF">RGQ29_015831</name>
</gene>
<dbReference type="Pfam" id="PF20160">
    <property type="entry name" value="C-JID"/>
    <property type="match status" value="3"/>
</dbReference>
<keyword evidence="2" id="KW-0677">Repeat</keyword>
<evidence type="ECO:0000256" key="2">
    <source>
        <dbReference type="ARBA" id="ARBA00022737"/>
    </source>
</evidence>
<feature type="region of interest" description="Disordered" evidence="3">
    <location>
        <begin position="341"/>
        <end position="361"/>
    </location>
</feature>
<organism evidence="5 6">
    <name type="scientific">Quercus rubra</name>
    <name type="common">Northern red oak</name>
    <name type="synonym">Quercus borealis</name>
    <dbReference type="NCBI Taxonomy" id="3512"/>
    <lineage>
        <taxon>Eukaryota</taxon>
        <taxon>Viridiplantae</taxon>
        <taxon>Streptophyta</taxon>
        <taxon>Embryophyta</taxon>
        <taxon>Tracheophyta</taxon>
        <taxon>Spermatophyta</taxon>
        <taxon>Magnoliopsida</taxon>
        <taxon>eudicotyledons</taxon>
        <taxon>Gunneridae</taxon>
        <taxon>Pentapetalae</taxon>
        <taxon>rosids</taxon>
        <taxon>fabids</taxon>
        <taxon>Fagales</taxon>
        <taxon>Fagaceae</taxon>
        <taxon>Quercus</taxon>
    </lineage>
</organism>
<evidence type="ECO:0000256" key="3">
    <source>
        <dbReference type="SAM" id="MobiDB-lite"/>
    </source>
</evidence>
<keyword evidence="6" id="KW-1185">Reference proteome</keyword>
<dbReference type="AlphaFoldDB" id="A0AAN7J4Y2"/>
<evidence type="ECO:0000313" key="6">
    <source>
        <dbReference type="Proteomes" id="UP001324115"/>
    </source>
</evidence>
<accession>A0AAN7J4Y2</accession>
<evidence type="ECO:0000256" key="1">
    <source>
        <dbReference type="ARBA" id="ARBA00022614"/>
    </source>
</evidence>